<evidence type="ECO:0000313" key="19">
    <source>
        <dbReference type="Proteomes" id="UP000597762"/>
    </source>
</evidence>
<dbReference type="GO" id="GO:0019752">
    <property type="term" value="P:carboxylic acid metabolic process"/>
    <property type="evidence" value="ECO:0007669"/>
    <property type="project" value="InterPro"/>
</dbReference>
<evidence type="ECO:0000256" key="10">
    <source>
        <dbReference type="ARBA" id="ARBA00023098"/>
    </source>
</evidence>
<evidence type="ECO:0000256" key="2">
    <source>
        <dbReference type="ARBA" id="ARBA00004389"/>
    </source>
</evidence>
<dbReference type="CDD" id="cd06450">
    <property type="entry name" value="DOPA_deC_like"/>
    <property type="match status" value="1"/>
</dbReference>
<keyword evidence="11" id="KW-0472">Membrane</keyword>
<dbReference type="FunFam" id="6.10.140.2150:FF:000001">
    <property type="entry name" value="Sphingosine-1-phosphate lyase 1"/>
    <property type="match status" value="1"/>
</dbReference>
<comment type="subcellular location">
    <subcellularLocation>
        <location evidence="2">Endoplasmic reticulum membrane</location>
        <topology evidence="2">Single-pass membrane protein</topology>
    </subcellularLocation>
</comment>
<evidence type="ECO:0000256" key="7">
    <source>
        <dbReference type="ARBA" id="ARBA00022898"/>
    </source>
</evidence>
<name>A0A812BL40_ACAPH</name>
<dbReference type="InterPro" id="IPR050477">
    <property type="entry name" value="GrpII_AminoAcid_Decarb"/>
</dbReference>
<comment type="similarity">
    <text evidence="13">Belongs to the group II decarboxylase family. Sphingosine-1-phosphate lyase subfamily.</text>
</comment>
<comment type="cofactor">
    <cofactor evidence="1 16 17">
        <name>pyridoxal 5'-phosphate</name>
        <dbReference type="ChEBI" id="CHEBI:597326"/>
    </cofactor>
</comment>
<evidence type="ECO:0000256" key="5">
    <source>
        <dbReference type="ARBA" id="ARBA00022692"/>
    </source>
</evidence>
<dbReference type="GO" id="GO:0030149">
    <property type="term" value="P:sphingolipid catabolic process"/>
    <property type="evidence" value="ECO:0007669"/>
    <property type="project" value="TreeGrafter"/>
</dbReference>
<evidence type="ECO:0000256" key="13">
    <source>
        <dbReference type="ARBA" id="ARBA00038302"/>
    </source>
</evidence>
<dbReference type="PANTHER" id="PTHR42735">
    <property type="match status" value="1"/>
</dbReference>
<proteinExistence type="inferred from homology"/>
<accession>A0A812BL40</accession>
<feature type="modified residue" description="N6-(pyridoxal phosphate)lysine" evidence="16">
    <location>
        <position position="242"/>
    </location>
</feature>
<reference evidence="18" key="1">
    <citation type="submission" date="2021-01" db="EMBL/GenBank/DDBJ databases">
        <authorList>
            <person name="Li R."/>
            <person name="Bekaert M."/>
        </authorList>
    </citation>
    <scope>NUCLEOTIDE SEQUENCE</scope>
    <source>
        <strain evidence="18">Farmed</strain>
    </source>
</reference>
<keyword evidence="8" id="KW-0746">Sphingolipid metabolism</keyword>
<dbReference type="FunFam" id="3.40.640.10:FF:000020">
    <property type="entry name" value="sphingosine-1-phosphate lyase 1"/>
    <property type="match status" value="1"/>
</dbReference>
<dbReference type="InterPro" id="IPR015424">
    <property type="entry name" value="PyrdxlP-dep_Trfase"/>
</dbReference>
<keyword evidence="5" id="KW-0812">Transmembrane</keyword>
<gene>
    <name evidence="18" type="ORF">SPHA_22439</name>
</gene>
<dbReference type="GO" id="GO:0005789">
    <property type="term" value="C:endoplasmic reticulum membrane"/>
    <property type="evidence" value="ECO:0007669"/>
    <property type="project" value="UniProtKB-SubCell"/>
</dbReference>
<evidence type="ECO:0000313" key="18">
    <source>
        <dbReference type="EMBL" id="CAE1240681.1"/>
    </source>
</evidence>
<evidence type="ECO:0000256" key="8">
    <source>
        <dbReference type="ARBA" id="ARBA00022919"/>
    </source>
</evidence>
<dbReference type="Gene3D" id="3.40.640.10">
    <property type="entry name" value="Type I PLP-dependent aspartate aminotransferase-like (Major domain)"/>
    <property type="match status" value="1"/>
</dbReference>
<dbReference type="GO" id="GO:0008117">
    <property type="term" value="F:sphinganine-1-phosphate aldolase activity"/>
    <property type="evidence" value="ECO:0007669"/>
    <property type="project" value="UniProtKB-EC"/>
</dbReference>
<protein>
    <recommendedName>
        <fullName evidence="14">sphinganine-1-phosphate aldolase</fullName>
        <ecNumber evidence="14">4.1.2.27</ecNumber>
    </recommendedName>
    <alternativeName>
        <fullName evidence="15">Sphingosine-1-phosphate aldolase</fullName>
    </alternativeName>
</protein>
<dbReference type="EC" id="4.1.2.27" evidence="14"/>
<dbReference type="SUPFAM" id="SSF53383">
    <property type="entry name" value="PLP-dependent transferases"/>
    <property type="match status" value="1"/>
</dbReference>
<organism evidence="18 19">
    <name type="scientific">Acanthosepion pharaonis</name>
    <name type="common">Pharaoh cuttlefish</name>
    <name type="synonym">Sepia pharaonis</name>
    <dbReference type="NCBI Taxonomy" id="158019"/>
    <lineage>
        <taxon>Eukaryota</taxon>
        <taxon>Metazoa</taxon>
        <taxon>Spiralia</taxon>
        <taxon>Lophotrochozoa</taxon>
        <taxon>Mollusca</taxon>
        <taxon>Cephalopoda</taxon>
        <taxon>Coleoidea</taxon>
        <taxon>Decapodiformes</taxon>
        <taxon>Sepiida</taxon>
        <taxon>Sepiina</taxon>
        <taxon>Sepiidae</taxon>
        <taxon>Acanthosepion</taxon>
    </lineage>
</organism>
<evidence type="ECO:0000256" key="16">
    <source>
        <dbReference type="PIRSR" id="PIRSR602129-50"/>
    </source>
</evidence>
<evidence type="ECO:0000256" key="1">
    <source>
        <dbReference type="ARBA" id="ARBA00001933"/>
    </source>
</evidence>
<evidence type="ECO:0000256" key="11">
    <source>
        <dbReference type="ARBA" id="ARBA00023136"/>
    </source>
</evidence>
<dbReference type="GO" id="GO:0030170">
    <property type="term" value="F:pyridoxal phosphate binding"/>
    <property type="evidence" value="ECO:0007669"/>
    <property type="project" value="InterPro"/>
</dbReference>
<evidence type="ECO:0000256" key="12">
    <source>
        <dbReference type="ARBA" id="ARBA00023239"/>
    </source>
</evidence>
<dbReference type="InterPro" id="IPR002129">
    <property type="entry name" value="PyrdxlP-dep_de-COase"/>
</dbReference>
<keyword evidence="10" id="KW-0443">Lipid metabolism</keyword>
<dbReference type="EMBL" id="CAHIKZ030000830">
    <property type="protein sequence ID" value="CAE1240681.1"/>
    <property type="molecule type" value="Genomic_DNA"/>
</dbReference>
<comment type="pathway">
    <text evidence="3">Lipid metabolism; sphingolipid metabolism.</text>
</comment>
<evidence type="ECO:0000256" key="9">
    <source>
        <dbReference type="ARBA" id="ARBA00022989"/>
    </source>
</evidence>
<dbReference type="InterPro" id="IPR015422">
    <property type="entry name" value="PyrdxlP-dep_Trfase_small"/>
</dbReference>
<keyword evidence="9" id="KW-1133">Transmembrane helix</keyword>
<dbReference type="Pfam" id="PF00282">
    <property type="entry name" value="Pyridoxal_deC"/>
    <property type="match status" value="1"/>
</dbReference>
<evidence type="ECO:0000256" key="4">
    <source>
        <dbReference type="ARBA" id="ARBA00004991"/>
    </source>
</evidence>
<evidence type="ECO:0000256" key="6">
    <source>
        <dbReference type="ARBA" id="ARBA00022824"/>
    </source>
</evidence>
<dbReference type="PANTHER" id="PTHR42735:SF6">
    <property type="entry name" value="SPHINGOSINE-1-PHOSPHATE LYASE 1"/>
    <property type="match status" value="1"/>
</dbReference>
<dbReference type="FunFam" id="3.90.1150.10:FF:000247">
    <property type="entry name" value="Sphingosine phosphate lyase, putative"/>
    <property type="match status" value="1"/>
</dbReference>
<dbReference type="Gene3D" id="3.90.1150.10">
    <property type="entry name" value="Aspartate Aminotransferase, domain 1"/>
    <property type="match status" value="1"/>
</dbReference>
<comment type="pathway">
    <text evidence="4">Sphingolipid metabolism.</text>
</comment>
<dbReference type="Proteomes" id="UP000597762">
    <property type="component" value="Unassembled WGS sequence"/>
</dbReference>
<comment type="caution">
    <text evidence="18">The sequence shown here is derived from an EMBL/GenBank/DDBJ whole genome shotgun (WGS) entry which is preliminary data.</text>
</comment>
<evidence type="ECO:0000256" key="17">
    <source>
        <dbReference type="RuleBase" id="RU000382"/>
    </source>
</evidence>
<evidence type="ECO:0000256" key="14">
    <source>
        <dbReference type="ARBA" id="ARBA00038965"/>
    </source>
</evidence>
<evidence type="ECO:0000256" key="15">
    <source>
        <dbReference type="ARBA" id="ARBA00042568"/>
    </source>
</evidence>
<dbReference type="Gene3D" id="6.10.140.2150">
    <property type="match status" value="1"/>
</dbReference>
<keyword evidence="19" id="KW-1185">Reference proteome</keyword>
<dbReference type="OrthoDB" id="10254570at2759"/>
<keyword evidence="12 17" id="KW-0456">Lyase</keyword>
<sequence>MTVIPEKGLSDDEVLNELKRYRGYGNVNWQEGWCSGMIYGQDTKLTSLLAKSYEIFAFSNPLHPEVFPDIRKMEAEIVRMTCNLFNGGPESCGVVTTGGTESIMLACLAYRNWAMEKGIKIPEIIAPITAHAAFDKAAMVFRMKLTHVPVDPVTSAADVNAMRKAINKNTCLLVGSAPQFPHGIIDPIKEISELGVKYNIPVHCDCCLGGFLVPFLDKAGYPIDPVDFRLPGVTSISADTHKYGQAPKGSAVLMYKNPDYRKHQWFSITNWPGGIYATPTFAGSRAGSEIAACWATMLYVGMDGYIESARKIISTTRAFTKILKSIDGLKVIGDPKLSVVAFGSDQFDIYRLSDDLTERGWILNPLQFPSSIHICVVMAHTQPGVVERFEKDVTECVKKIMENPGELCSGAGALYGMSQKIPDRSVIEEVTEIYLNASYNTRSH</sequence>
<dbReference type="InterPro" id="IPR015421">
    <property type="entry name" value="PyrdxlP-dep_Trfase_major"/>
</dbReference>
<evidence type="ECO:0000256" key="3">
    <source>
        <dbReference type="ARBA" id="ARBA00004760"/>
    </source>
</evidence>
<keyword evidence="7 16" id="KW-0663">Pyridoxal phosphate</keyword>
<keyword evidence="6" id="KW-0256">Endoplasmic reticulum</keyword>
<dbReference type="AlphaFoldDB" id="A0A812BL40"/>